<dbReference type="InterPro" id="IPR036716">
    <property type="entry name" value="Pest_crys_N_sf"/>
</dbReference>
<evidence type="ECO:0000256" key="4">
    <source>
        <dbReference type="ARBA" id="ARBA00023026"/>
    </source>
</evidence>
<dbReference type="SUPFAM" id="SSF51101">
    <property type="entry name" value="Mannose-binding lectins"/>
    <property type="match status" value="1"/>
</dbReference>
<dbReference type="Pfam" id="PF03945">
    <property type="entry name" value="Endotoxin_N"/>
    <property type="match status" value="1"/>
</dbReference>
<reference evidence="7 8" key="1">
    <citation type="submission" date="2023-09" db="EMBL/GenBank/DDBJ databases">
        <title>Streptomyces sp. nov.: A antagonism against Alternaria gaisen Producing Streptochlin, Isolated from Tamarix root soil.</title>
        <authorList>
            <person name="Chen Y."/>
        </authorList>
    </citation>
    <scope>NUCLEOTIDE SEQUENCE [LARGE SCALE GENOMIC DNA]</scope>
    <source>
        <strain evidence="7 8">TRM76323</strain>
    </source>
</reference>
<feature type="compositionally biased region" description="Basic and acidic residues" evidence="5">
    <location>
        <begin position="1"/>
        <end position="10"/>
    </location>
</feature>
<comment type="caution">
    <text evidence="7">The sequence shown here is derived from an EMBL/GenBank/DDBJ whole genome shotgun (WGS) entry which is preliminary data.</text>
</comment>
<name>A0ABU3QTL7_9ACTN</name>
<evidence type="ECO:0000313" key="8">
    <source>
        <dbReference type="Proteomes" id="UP001250181"/>
    </source>
</evidence>
<sequence>MEQHASRPVDQRIPQTFRGEATKEAPAGGGPAAGAAAPARLDAAGSSDLDTALEVTKSAIFFILDEGVPFVGPFLAFGFSTLWDVLLRPGTDVWEQLRSRIENLVDQKIGDYHYKLCRDKVKGFSDAAQTYRRFALQKEKDWAQIAIQATALQQSIVAALPLFQEEDYALPLTPLFVQVANLHLSLLHDLAAYGEQMGLQRSSVDQYRSMLDEVVSPHGDRSYVRWVTDQYQAGRSKLPRDTQHWLGDAKNAAKLIGYDRNFWLQSMDYATYLWPKLHSDPVPTDRFTDRTVYLGPFGSADWDWYDGFQVPGPAPRGLFSGLEVWSWDRVDQMDRAFGWPEKQWTGRVGNPGGSSDPDEKDHGAGGTWSFTPEDYMTKVTVQAGQGVYSFRFTTNTGWSSHQCGRDIGGDGPLYCVTDFGIANHQVVDVQPHGANGGYTNMDALMVAFRPVTEQVGHGFPLGVDAVVPLGDRGYWFFRGDKALRTDKAGTGIEVPVGRLTDPRFWPGLADTAFAGGCDTVYRTPEGGWRFFKGNLVLETDGAGELRTGPVDFAGAAYWPALAGTAFASGIDAVYGKDDGTCWFFKDGDCAHVSADGRRLLFADRIIHEEGWPGLTGTVCETGVDAVYLGGDGFWLFRADQCLKTDFSGRLWYEPGALTAEGRWPVLLDCGVNLTT</sequence>
<keyword evidence="4" id="KW-0843">Virulence</keyword>
<comment type="similarity">
    <text evidence="1">Belongs to the delta endotoxin family.</text>
</comment>
<dbReference type="Gene3D" id="2.110.10.10">
    <property type="entry name" value="Hemopexin-like domain"/>
    <property type="match status" value="1"/>
</dbReference>
<accession>A0ABU3QTL7</accession>
<dbReference type="RefSeq" id="WP_315881120.1">
    <property type="nucleotide sequence ID" value="NZ_JAWCTQ010000055.1"/>
</dbReference>
<evidence type="ECO:0000256" key="5">
    <source>
        <dbReference type="SAM" id="MobiDB-lite"/>
    </source>
</evidence>
<gene>
    <name evidence="7" type="ORF">RND61_29040</name>
</gene>
<evidence type="ECO:0000256" key="3">
    <source>
        <dbReference type="ARBA" id="ARBA00022969"/>
    </source>
</evidence>
<dbReference type="InterPro" id="IPR036404">
    <property type="entry name" value="Jacalin-like_lectin_dom_sf"/>
</dbReference>
<dbReference type="Gene3D" id="2.100.10.30">
    <property type="entry name" value="Jacalin-like lectin domain"/>
    <property type="match status" value="1"/>
</dbReference>
<dbReference type="Gene3D" id="1.20.190.10">
    <property type="entry name" value="Pesticidal crystal protein, N-terminal domain"/>
    <property type="match status" value="1"/>
</dbReference>
<dbReference type="InterPro" id="IPR036375">
    <property type="entry name" value="Hemopexin-like_dom_sf"/>
</dbReference>
<dbReference type="EMBL" id="JAWCTQ010000055">
    <property type="protein sequence ID" value="MDT9686084.1"/>
    <property type="molecule type" value="Genomic_DNA"/>
</dbReference>
<feature type="region of interest" description="Disordered" evidence="5">
    <location>
        <begin position="1"/>
        <end position="36"/>
    </location>
</feature>
<feature type="domain" description="Pesticidal crystal protein" evidence="6">
    <location>
        <begin position="68"/>
        <end position="241"/>
    </location>
</feature>
<keyword evidence="3" id="KW-0749">Sporulation</keyword>
<dbReference type="Proteomes" id="UP001250181">
    <property type="component" value="Unassembled WGS sequence"/>
</dbReference>
<keyword evidence="8" id="KW-1185">Reference proteome</keyword>
<dbReference type="SUPFAM" id="SSF50923">
    <property type="entry name" value="Hemopexin-like domain"/>
    <property type="match status" value="1"/>
</dbReference>
<keyword evidence="2" id="KW-0800">Toxin</keyword>
<evidence type="ECO:0000256" key="2">
    <source>
        <dbReference type="ARBA" id="ARBA00022656"/>
    </source>
</evidence>
<evidence type="ECO:0000256" key="1">
    <source>
        <dbReference type="ARBA" id="ARBA00007819"/>
    </source>
</evidence>
<evidence type="ECO:0000313" key="7">
    <source>
        <dbReference type="EMBL" id="MDT9686084.1"/>
    </source>
</evidence>
<dbReference type="SUPFAM" id="SSF56849">
    <property type="entry name" value="delta-Endotoxin (insectocide), N-terminal domain"/>
    <property type="match status" value="1"/>
</dbReference>
<proteinExistence type="inferred from homology"/>
<protein>
    <submittedName>
        <fullName evidence="7">Insecticidal delta-endotoxin Cry8Ea1 family protein</fullName>
    </submittedName>
</protein>
<organism evidence="7 8">
    <name type="scientific">Streptomyces tamarix</name>
    <dbReference type="NCBI Taxonomy" id="3078565"/>
    <lineage>
        <taxon>Bacteria</taxon>
        <taxon>Bacillati</taxon>
        <taxon>Actinomycetota</taxon>
        <taxon>Actinomycetes</taxon>
        <taxon>Kitasatosporales</taxon>
        <taxon>Streptomycetaceae</taxon>
        <taxon>Streptomyces</taxon>
    </lineage>
</organism>
<dbReference type="InterPro" id="IPR005639">
    <property type="entry name" value="Pest_crys_dom_I"/>
</dbReference>
<feature type="region of interest" description="Disordered" evidence="5">
    <location>
        <begin position="341"/>
        <end position="369"/>
    </location>
</feature>
<evidence type="ECO:0000259" key="6">
    <source>
        <dbReference type="Pfam" id="PF03945"/>
    </source>
</evidence>